<sequence>MDHNFVLEKNRHCLIVDENQQVSRGENDGLIVYDNKSELLSELPLSSKVVSFFGLSLTNGTGGLKDEERMQINNLAVWNDKAVKLLFTLYKDHQDDFKSTSIKNNSVWDKIGNKMKSEKYNFTRTQIKDKWINMRKHYMRVKDYNKQTGAERKTYRYYDEMDKLYGNKPNVNPIAIASNMRKNIEDEITLSSLEDNTTDDDQRIRKKSKVERQLSSWSDKFILHIKEQKDRREQRHAERVAAIENATKSFCDTMEKLIDKL</sequence>
<evidence type="ECO:0000313" key="2">
    <source>
        <dbReference type="EMBL" id="EFN86717.1"/>
    </source>
</evidence>
<accession>E2BC41</accession>
<dbReference type="PANTHER" id="PTHR47595">
    <property type="entry name" value="HEAT SHOCK 70 KDA PROTEIN 14"/>
    <property type="match status" value="1"/>
</dbReference>
<dbReference type="Proteomes" id="UP000008237">
    <property type="component" value="Unassembled WGS sequence"/>
</dbReference>
<dbReference type="PANTHER" id="PTHR47595:SF1">
    <property type="entry name" value="MYB_SANT-LIKE DNA-BINDING DOMAIN-CONTAINING PROTEIN"/>
    <property type="match status" value="1"/>
</dbReference>
<proteinExistence type="predicted"/>
<dbReference type="Pfam" id="PF13837">
    <property type="entry name" value="Myb_DNA-bind_4"/>
    <property type="match status" value="1"/>
</dbReference>
<gene>
    <name evidence="2" type="ORF">EAI_15462</name>
</gene>
<organism evidence="3">
    <name type="scientific">Harpegnathos saltator</name>
    <name type="common">Jerdon's jumping ant</name>
    <dbReference type="NCBI Taxonomy" id="610380"/>
    <lineage>
        <taxon>Eukaryota</taxon>
        <taxon>Metazoa</taxon>
        <taxon>Ecdysozoa</taxon>
        <taxon>Arthropoda</taxon>
        <taxon>Hexapoda</taxon>
        <taxon>Insecta</taxon>
        <taxon>Pterygota</taxon>
        <taxon>Neoptera</taxon>
        <taxon>Endopterygota</taxon>
        <taxon>Hymenoptera</taxon>
        <taxon>Apocrita</taxon>
        <taxon>Aculeata</taxon>
        <taxon>Formicoidea</taxon>
        <taxon>Formicidae</taxon>
        <taxon>Ponerinae</taxon>
        <taxon>Ponerini</taxon>
        <taxon>Harpegnathos</taxon>
    </lineage>
</organism>
<dbReference type="InParanoid" id="E2BC41"/>
<dbReference type="OrthoDB" id="8178301at2759"/>
<dbReference type="Gene3D" id="1.10.10.60">
    <property type="entry name" value="Homeodomain-like"/>
    <property type="match status" value="1"/>
</dbReference>
<dbReference type="InterPro" id="IPR044822">
    <property type="entry name" value="Myb_DNA-bind_4"/>
</dbReference>
<name>E2BC41_HARSA</name>
<evidence type="ECO:0000259" key="1">
    <source>
        <dbReference type="Pfam" id="PF13837"/>
    </source>
</evidence>
<dbReference type="EMBL" id="GL447255">
    <property type="protein sequence ID" value="EFN86717.1"/>
    <property type="molecule type" value="Genomic_DNA"/>
</dbReference>
<keyword evidence="3" id="KW-1185">Reference proteome</keyword>
<reference evidence="2 3" key="1">
    <citation type="journal article" date="2010" name="Science">
        <title>Genomic comparison of the ants Camponotus floridanus and Harpegnathos saltator.</title>
        <authorList>
            <person name="Bonasio R."/>
            <person name="Zhang G."/>
            <person name="Ye C."/>
            <person name="Mutti N.S."/>
            <person name="Fang X."/>
            <person name="Qin N."/>
            <person name="Donahue G."/>
            <person name="Yang P."/>
            <person name="Li Q."/>
            <person name="Li C."/>
            <person name="Zhang P."/>
            <person name="Huang Z."/>
            <person name="Berger S.L."/>
            <person name="Reinberg D."/>
            <person name="Wang J."/>
            <person name="Liebig J."/>
        </authorList>
    </citation>
    <scope>NUCLEOTIDE SEQUENCE [LARGE SCALE GENOMIC DNA]</scope>
    <source>
        <strain evidence="2 3">R22 G/1</strain>
    </source>
</reference>
<dbReference type="AlphaFoldDB" id="E2BC41"/>
<dbReference type="OMA" id="HIEMMEL"/>
<feature type="domain" description="Myb/SANT-like DNA-binding" evidence="1">
    <location>
        <begin position="78"/>
        <end position="164"/>
    </location>
</feature>
<protein>
    <recommendedName>
        <fullName evidence="1">Myb/SANT-like DNA-binding domain-containing protein</fullName>
    </recommendedName>
</protein>
<evidence type="ECO:0000313" key="3">
    <source>
        <dbReference type="Proteomes" id="UP000008237"/>
    </source>
</evidence>